<gene>
    <name evidence="1" type="ORF">EV182_002939</name>
</gene>
<dbReference type="EMBL" id="JAMZIH010005825">
    <property type="protein sequence ID" value="KAJ1674603.1"/>
    <property type="molecule type" value="Genomic_DNA"/>
</dbReference>
<feature type="non-terminal residue" evidence="1">
    <location>
        <position position="73"/>
    </location>
</feature>
<reference evidence="1" key="1">
    <citation type="submission" date="2022-06" db="EMBL/GenBank/DDBJ databases">
        <title>Phylogenomic reconstructions and comparative analyses of Kickxellomycotina fungi.</title>
        <authorList>
            <person name="Reynolds N.K."/>
            <person name="Stajich J.E."/>
            <person name="Barry K."/>
            <person name="Grigoriev I.V."/>
            <person name="Crous P."/>
            <person name="Smith M.E."/>
        </authorList>
    </citation>
    <scope>NUCLEOTIDE SEQUENCE</scope>
    <source>
        <strain evidence="1">RSA 2271</strain>
    </source>
</reference>
<evidence type="ECO:0000313" key="2">
    <source>
        <dbReference type="Proteomes" id="UP001145114"/>
    </source>
</evidence>
<keyword evidence="2" id="KW-1185">Reference proteome</keyword>
<proteinExistence type="predicted"/>
<accession>A0ACC1HHL2</accession>
<name>A0ACC1HHL2_9FUNG</name>
<dbReference type="Proteomes" id="UP001145114">
    <property type="component" value="Unassembled WGS sequence"/>
</dbReference>
<sequence length="73" mass="7693">MNNGTGADASIVETAQMLQRLLGDLASPNNEARSQAESHLNHDWVRAQPNSLISGLAYLVGNGEAATIRAFAS</sequence>
<protein>
    <submittedName>
        <fullName evidence="1">Uncharacterized protein</fullName>
    </submittedName>
</protein>
<organism evidence="1 2">
    <name type="scientific">Spiromyces aspiralis</name>
    <dbReference type="NCBI Taxonomy" id="68401"/>
    <lineage>
        <taxon>Eukaryota</taxon>
        <taxon>Fungi</taxon>
        <taxon>Fungi incertae sedis</taxon>
        <taxon>Zoopagomycota</taxon>
        <taxon>Kickxellomycotina</taxon>
        <taxon>Kickxellomycetes</taxon>
        <taxon>Kickxellales</taxon>
        <taxon>Kickxellaceae</taxon>
        <taxon>Spiromyces</taxon>
    </lineage>
</organism>
<evidence type="ECO:0000313" key="1">
    <source>
        <dbReference type="EMBL" id="KAJ1674603.1"/>
    </source>
</evidence>
<comment type="caution">
    <text evidence="1">The sequence shown here is derived from an EMBL/GenBank/DDBJ whole genome shotgun (WGS) entry which is preliminary data.</text>
</comment>